<feature type="region of interest" description="Disordered" evidence="1">
    <location>
        <begin position="24"/>
        <end position="55"/>
    </location>
</feature>
<dbReference type="EMBL" id="UYRU01102613">
    <property type="protein sequence ID" value="VDN41791.1"/>
    <property type="molecule type" value="Genomic_DNA"/>
</dbReference>
<feature type="non-terminal residue" evidence="2">
    <location>
        <position position="55"/>
    </location>
</feature>
<name>A0A3P7PFU0_DIBLA</name>
<organism evidence="2 3">
    <name type="scientific">Dibothriocephalus latus</name>
    <name type="common">Fish tapeworm</name>
    <name type="synonym">Diphyllobothrium latum</name>
    <dbReference type="NCBI Taxonomy" id="60516"/>
    <lineage>
        <taxon>Eukaryota</taxon>
        <taxon>Metazoa</taxon>
        <taxon>Spiralia</taxon>
        <taxon>Lophotrochozoa</taxon>
        <taxon>Platyhelminthes</taxon>
        <taxon>Cestoda</taxon>
        <taxon>Eucestoda</taxon>
        <taxon>Diphyllobothriidea</taxon>
        <taxon>Diphyllobothriidae</taxon>
        <taxon>Dibothriocephalus</taxon>
    </lineage>
</organism>
<dbReference type="Proteomes" id="UP000281553">
    <property type="component" value="Unassembled WGS sequence"/>
</dbReference>
<evidence type="ECO:0000256" key="1">
    <source>
        <dbReference type="SAM" id="MobiDB-lite"/>
    </source>
</evidence>
<gene>
    <name evidence="2" type="ORF">DILT_LOCUS18644</name>
</gene>
<dbReference type="AlphaFoldDB" id="A0A3P7PFU0"/>
<reference evidence="2 3" key="1">
    <citation type="submission" date="2018-11" db="EMBL/GenBank/DDBJ databases">
        <authorList>
            <consortium name="Pathogen Informatics"/>
        </authorList>
    </citation>
    <scope>NUCLEOTIDE SEQUENCE [LARGE SCALE GENOMIC DNA]</scope>
</reference>
<proteinExistence type="predicted"/>
<evidence type="ECO:0000313" key="3">
    <source>
        <dbReference type="Proteomes" id="UP000281553"/>
    </source>
</evidence>
<accession>A0A3P7PFU0</accession>
<keyword evidence="3" id="KW-1185">Reference proteome</keyword>
<protein>
    <submittedName>
        <fullName evidence="2">Uncharacterized protein</fullName>
    </submittedName>
</protein>
<feature type="compositionally biased region" description="Low complexity" evidence="1">
    <location>
        <begin position="43"/>
        <end position="55"/>
    </location>
</feature>
<sequence>MAAYYDRRATSMDVISEQVNYGAAAGDKAAREPISLSQPPQQPTAAATAPALRGP</sequence>
<evidence type="ECO:0000313" key="2">
    <source>
        <dbReference type="EMBL" id="VDN41791.1"/>
    </source>
</evidence>